<feature type="non-terminal residue" evidence="1">
    <location>
        <position position="1"/>
    </location>
</feature>
<organism evidence="1 2">
    <name type="scientific">Racocetra persica</name>
    <dbReference type="NCBI Taxonomy" id="160502"/>
    <lineage>
        <taxon>Eukaryota</taxon>
        <taxon>Fungi</taxon>
        <taxon>Fungi incertae sedis</taxon>
        <taxon>Mucoromycota</taxon>
        <taxon>Glomeromycotina</taxon>
        <taxon>Glomeromycetes</taxon>
        <taxon>Diversisporales</taxon>
        <taxon>Gigasporaceae</taxon>
        <taxon>Racocetra</taxon>
    </lineage>
</organism>
<reference evidence="1" key="1">
    <citation type="submission" date="2021-06" db="EMBL/GenBank/DDBJ databases">
        <authorList>
            <person name="Kallberg Y."/>
            <person name="Tangrot J."/>
            <person name="Rosling A."/>
        </authorList>
    </citation>
    <scope>NUCLEOTIDE SEQUENCE</scope>
    <source>
        <strain evidence="1">MA461A</strain>
    </source>
</reference>
<evidence type="ECO:0000313" key="1">
    <source>
        <dbReference type="EMBL" id="CAG8758384.1"/>
    </source>
</evidence>
<dbReference type="Proteomes" id="UP000789920">
    <property type="component" value="Unassembled WGS sequence"/>
</dbReference>
<proteinExistence type="predicted"/>
<sequence length="44" mass="4772">GMPRACFKLKDILPGYLCPANPDPSGFVGYKSTLLPVEACLKIF</sequence>
<name>A0ACA9QN27_9GLOM</name>
<keyword evidence="2" id="KW-1185">Reference proteome</keyword>
<accession>A0ACA9QN27</accession>
<feature type="non-terminal residue" evidence="1">
    <location>
        <position position="44"/>
    </location>
</feature>
<gene>
    <name evidence="1" type="ORF">RPERSI_LOCUS14952</name>
</gene>
<protein>
    <submittedName>
        <fullName evidence="1">20318_t:CDS:1</fullName>
    </submittedName>
</protein>
<evidence type="ECO:0000313" key="2">
    <source>
        <dbReference type="Proteomes" id="UP000789920"/>
    </source>
</evidence>
<dbReference type="EMBL" id="CAJVQC010035184">
    <property type="protein sequence ID" value="CAG8758384.1"/>
    <property type="molecule type" value="Genomic_DNA"/>
</dbReference>
<comment type="caution">
    <text evidence="1">The sequence shown here is derived from an EMBL/GenBank/DDBJ whole genome shotgun (WGS) entry which is preliminary data.</text>
</comment>